<keyword evidence="2" id="KW-1133">Transmembrane helix</keyword>
<dbReference type="PANTHER" id="PTHR15191">
    <property type="entry name" value="PROTEIN CBG20567"/>
    <property type="match status" value="1"/>
</dbReference>
<feature type="region of interest" description="Disordered" evidence="1">
    <location>
        <begin position="153"/>
        <end position="173"/>
    </location>
</feature>
<dbReference type="EMBL" id="CACRXK020006809">
    <property type="protein sequence ID" value="CAB4010499.1"/>
    <property type="molecule type" value="Genomic_DNA"/>
</dbReference>
<feature type="compositionally biased region" description="Polar residues" evidence="1">
    <location>
        <begin position="158"/>
        <end position="173"/>
    </location>
</feature>
<dbReference type="InterPro" id="IPR052304">
    <property type="entry name" value="PTTG1IP"/>
</dbReference>
<evidence type="ECO:0000313" key="5">
    <source>
        <dbReference type="Proteomes" id="UP001152795"/>
    </source>
</evidence>
<reference evidence="4" key="1">
    <citation type="submission" date="2020-04" db="EMBL/GenBank/DDBJ databases">
        <authorList>
            <person name="Alioto T."/>
            <person name="Alioto T."/>
            <person name="Gomez Garrido J."/>
        </authorList>
    </citation>
    <scope>NUCLEOTIDE SEQUENCE</scope>
    <source>
        <strain evidence="4">A484AB</strain>
    </source>
</reference>
<keyword evidence="5" id="KW-1185">Reference proteome</keyword>
<dbReference type="OrthoDB" id="5829916at2759"/>
<keyword evidence="2" id="KW-0812">Transmembrane</keyword>
<accession>A0A7D9EH66</accession>
<dbReference type="Proteomes" id="UP001152795">
    <property type="component" value="Unassembled WGS sequence"/>
</dbReference>
<organism evidence="4 5">
    <name type="scientific">Paramuricea clavata</name>
    <name type="common">Red gorgonian</name>
    <name type="synonym">Violescent sea-whip</name>
    <dbReference type="NCBI Taxonomy" id="317549"/>
    <lineage>
        <taxon>Eukaryota</taxon>
        <taxon>Metazoa</taxon>
        <taxon>Cnidaria</taxon>
        <taxon>Anthozoa</taxon>
        <taxon>Octocorallia</taxon>
        <taxon>Malacalcyonacea</taxon>
        <taxon>Plexauridae</taxon>
        <taxon>Paramuricea</taxon>
    </lineage>
</organism>
<evidence type="ECO:0000256" key="3">
    <source>
        <dbReference type="SAM" id="SignalP"/>
    </source>
</evidence>
<gene>
    <name evidence="4" type="ORF">PACLA_8A064050</name>
</gene>
<evidence type="ECO:0000256" key="1">
    <source>
        <dbReference type="SAM" id="MobiDB-lite"/>
    </source>
</evidence>
<name>A0A7D9EH66_PARCT</name>
<feature type="transmembrane region" description="Helical" evidence="2">
    <location>
        <begin position="80"/>
        <end position="103"/>
    </location>
</feature>
<dbReference type="AlphaFoldDB" id="A0A7D9EH66"/>
<comment type="caution">
    <text evidence="4">The sequence shown here is derived from an EMBL/GenBank/DDBJ whole genome shotgun (WGS) entry which is preliminary data.</text>
</comment>
<keyword evidence="3" id="KW-0732">Signal</keyword>
<dbReference type="GO" id="GO:0005634">
    <property type="term" value="C:nucleus"/>
    <property type="evidence" value="ECO:0007669"/>
    <property type="project" value="TreeGrafter"/>
</dbReference>
<proteinExistence type="predicted"/>
<dbReference type="PANTHER" id="PTHR15191:SF3">
    <property type="entry name" value="PITUITARY TUMOR-TRANSFORMING GENE PROTEIN-BINDING FACTOR"/>
    <property type="match status" value="1"/>
</dbReference>
<feature type="signal peptide" evidence="3">
    <location>
        <begin position="1"/>
        <end position="22"/>
    </location>
</feature>
<evidence type="ECO:0000313" key="4">
    <source>
        <dbReference type="EMBL" id="CAB4010499.1"/>
    </source>
</evidence>
<protein>
    <submittedName>
        <fullName evidence="4">Uncharacterized protein</fullName>
    </submittedName>
</protein>
<dbReference type="GO" id="GO:0006606">
    <property type="term" value="P:protein import into nucleus"/>
    <property type="evidence" value="ECO:0007669"/>
    <property type="project" value="TreeGrafter"/>
</dbReference>
<sequence>MGYFKVIGSILFMYFFLNVAEARTANCTAVKGCNSCLNYNETKCFWCQSTEECIKKDGVLPKGCKSVDWRYFDNCTVPGYVWVIVIPVLGCVILIAICCGFYCCCCRCKPSKRGAQNEETKFHRKRFELKAKHDERRAERKLKTDEIRKKYGLDKNDASSSSRYQQFENDPEV</sequence>
<feature type="chain" id="PRO_5043377709" evidence="3">
    <location>
        <begin position="23"/>
        <end position="173"/>
    </location>
</feature>
<keyword evidence="2" id="KW-0472">Membrane</keyword>
<dbReference type="GO" id="GO:0005737">
    <property type="term" value="C:cytoplasm"/>
    <property type="evidence" value="ECO:0007669"/>
    <property type="project" value="TreeGrafter"/>
</dbReference>
<evidence type="ECO:0000256" key="2">
    <source>
        <dbReference type="SAM" id="Phobius"/>
    </source>
</evidence>